<dbReference type="InterPro" id="IPR027417">
    <property type="entry name" value="P-loop_NTPase"/>
</dbReference>
<sequence length="1374" mass="154086">MMDDHGINDDDEEAVLPSSRYRWDIFLSFRGEDTRHGFTDRLYKALWLDGVRTFRDDEGLERGDEVAPGLLEAIQDSAGAVAVISERYADSRWCLEELATIFEGKKLLLPVFYDVDPSDVRRQRGPFEAGFRKLEESCGAEKVQRWRQAMEKAGNISGWVSKVWEEQEMIRSLVERILKKLKNTPLGVAKYPVGLEARLEELKGMIDANANGVLALGFYGMGGVGKTTLAKALFNKLVGHFRLRSFVSNIRESSSLPGGLDSLQAKLIGDLTSSNVSPPGGVRNGILRIKELTFEQSALIVLDDVDDVGQLNALAGGRDWFYEGSRIIITSRDRDLLPESIVNVFYEVKKLSLPESIQLFSFHALGRHEPPRNLSKLTEQIVDLTGGLPLALEVFGSYLYDKRDVKDWQDAVQKLQRVRPGHLQSVLEISFDALDKEEKIVFLDIACFFVKMRMTREDAIYAFRAFNFNAGITIKVLAAKSLLKVTEDEILWMHDQIRDMGREIVQRECDYYPGKRSRLWDRDEILTVLKNKAGTEKIQGITLDLEKKHESSSTTNIGKHHQARDWGLTSIVPYLKQKFKNCSSHEGDKNGNERGLTVLHTSSFTRMVHLRLLQINHVTLRGSSKKMPSGIKWLQWKGCPLEVLPLSSFLRQLGVLDLSESSFTKISMSSGRNTFRESKTDKKLLVMDLHACNQLTEIPDLSNYQGLEKLILAGCTRLVEIHKSVGDMTSLLTLDLSRCSNLQKFPDDISGLKNLEKLVLSDCVQMMELPEDMGGMASLKELLLDSTAILKLPESIFRLQKLEKVSLKYCQSLKQLPGCIGGLSSLKELILDSSSLEELPNSIGSLAKLEKLSLIYCRSLTALPDSVGSLQSLTHLLLGNTSLTHLPATIGSLSRLKLLSLNYCRKLSELPESIGGLSSLVWLDLVSTSVERVPSQIGALKMLKNLEMAYCRSLRLVPESLGNLLSLTSLNLNEAPITELPESIGTLERLSTLRLNSCRNLRKLPAAIGKLKSLVDLSMKETAVVALPEEFGMLSSLQYLMMRKEPKPDVEEKSEQTEIVLPRTFSGLCSLKELDAHACRLSGIPNDFEKIRTLEVLKLGFNKFHSLPSSLRGLELLKDLILTNCRELRSLPQLPSSLTKLDASNCTSLESIRDLGNLEQLQELNLTNCYKVVDIPGLQVMKSLRRLFLGGCTSCAAAVKKRLEKVALRHLYNLSIPASDIPSWFSQEITSFTPRKNRELRGIIVAVVVSLSDENPNNIKSRLPAIVDVKARVVRDNVELHTTVLNLMGVPEANEEQLYLIRFPDFKPIVKMLEEGDKIQITLREMPYFPGIQLKKHGVYPVFENDDDYAGNEEWLDPSQQSVSQKLARFIGSL</sequence>
<proteinExistence type="predicted"/>
<keyword evidence="4" id="KW-0520">NAD</keyword>
<comment type="caution">
    <text evidence="6">The sequence shown here is derived from an EMBL/GenBank/DDBJ whole genome shotgun (WGS) entry which is preliminary data.</text>
</comment>
<dbReference type="Pfam" id="PF00931">
    <property type="entry name" value="NB-ARC"/>
    <property type="match status" value="1"/>
</dbReference>
<dbReference type="GO" id="GO:0043531">
    <property type="term" value="F:ADP binding"/>
    <property type="evidence" value="ECO:0007669"/>
    <property type="project" value="InterPro"/>
</dbReference>
<dbReference type="InterPro" id="IPR035897">
    <property type="entry name" value="Toll_tir_struct_dom_sf"/>
</dbReference>
<keyword evidence="2" id="KW-0677">Repeat</keyword>
<dbReference type="Proteomes" id="UP000197138">
    <property type="component" value="Unassembled WGS sequence"/>
</dbReference>
<protein>
    <recommendedName>
        <fullName evidence="5">TIR domain-containing protein</fullName>
    </recommendedName>
</protein>
<keyword evidence="3" id="KW-0611">Plant defense</keyword>
<dbReference type="PANTHER" id="PTHR11017:SF513">
    <property type="entry name" value="TIR DOMAIN-CONTAINING PROTEIN"/>
    <property type="match status" value="1"/>
</dbReference>
<dbReference type="Pfam" id="PF23282">
    <property type="entry name" value="WHD_ROQ1"/>
    <property type="match status" value="1"/>
</dbReference>
<evidence type="ECO:0000313" key="6">
    <source>
        <dbReference type="EMBL" id="OWM89598.1"/>
    </source>
</evidence>
<dbReference type="InterPro" id="IPR032675">
    <property type="entry name" value="LRR_dom_sf"/>
</dbReference>
<dbReference type="InterPro" id="IPR055414">
    <property type="entry name" value="LRR_R13L4/SHOC2-like"/>
</dbReference>
<evidence type="ECO:0000313" key="7">
    <source>
        <dbReference type="Proteomes" id="UP000197138"/>
    </source>
</evidence>
<dbReference type="Gene3D" id="3.80.10.10">
    <property type="entry name" value="Ribonuclease Inhibitor"/>
    <property type="match status" value="4"/>
</dbReference>
<dbReference type="Pfam" id="PF23598">
    <property type="entry name" value="LRR_14"/>
    <property type="match status" value="1"/>
</dbReference>
<evidence type="ECO:0000256" key="4">
    <source>
        <dbReference type="ARBA" id="ARBA00023027"/>
    </source>
</evidence>
<dbReference type="Gene3D" id="3.40.50.300">
    <property type="entry name" value="P-loop containing nucleotide triphosphate hydrolases"/>
    <property type="match status" value="1"/>
</dbReference>
<dbReference type="SUPFAM" id="SSF52200">
    <property type="entry name" value="Toll/Interleukin receptor TIR domain"/>
    <property type="match status" value="1"/>
</dbReference>
<dbReference type="PANTHER" id="PTHR11017">
    <property type="entry name" value="LEUCINE-RICH REPEAT-CONTAINING PROTEIN"/>
    <property type="match status" value="1"/>
</dbReference>
<dbReference type="InterPro" id="IPR058192">
    <property type="entry name" value="WHD_ROQ1-like"/>
</dbReference>
<dbReference type="Pfam" id="PF01582">
    <property type="entry name" value="TIR"/>
    <property type="match status" value="1"/>
</dbReference>
<dbReference type="InterPro" id="IPR044974">
    <property type="entry name" value="Disease_R_plants"/>
</dbReference>
<dbReference type="FunFam" id="3.40.50.10140:FF:000007">
    <property type="entry name" value="Disease resistance protein (TIR-NBS-LRR class)"/>
    <property type="match status" value="1"/>
</dbReference>
<evidence type="ECO:0000259" key="5">
    <source>
        <dbReference type="PROSITE" id="PS50104"/>
    </source>
</evidence>
<dbReference type="PROSITE" id="PS50104">
    <property type="entry name" value="TIR"/>
    <property type="match status" value="1"/>
</dbReference>
<dbReference type="InterPro" id="IPR042197">
    <property type="entry name" value="Apaf_helical"/>
</dbReference>
<reference evidence="7" key="1">
    <citation type="journal article" date="2017" name="Plant J.">
        <title>The pomegranate (Punica granatum L.) genome and the genomics of punicalagin biosynthesis.</title>
        <authorList>
            <person name="Qin G."/>
            <person name="Xu C."/>
            <person name="Ming R."/>
            <person name="Tang H."/>
            <person name="Guyot R."/>
            <person name="Kramer E.M."/>
            <person name="Hu Y."/>
            <person name="Yi X."/>
            <person name="Qi Y."/>
            <person name="Xu X."/>
            <person name="Gao Z."/>
            <person name="Pan H."/>
            <person name="Jian J."/>
            <person name="Tian Y."/>
            <person name="Yue Z."/>
            <person name="Xu Y."/>
        </authorList>
    </citation>
    <scope>NUCLEOTIDE SEQUENCE [LARGE SCALE GENOMIC DNA]</scope>
    <source>
        <strain evidence="7">cv. Dabenzi</strain>
    </source>
</reference>
<dbReference type="SUPFAM" id="SSF52540">
    <property type="entry name" value="P-loop containing nucleoside triphosphate hydrolases"/>
    <property type="match status" value="1"/>
</dbReference>
<dbReference type="Gene3D" id="1.10.8.430">
    <property type="entry name" value="Helical domain of apoptotic protease-activating factors"/>
    <property type="match status" value="1"/>
</dbReference>
<name>A0A218XXU7_PUNGR</name>
<evidence type="ECO:0000256" key="3">
    <source>
        <dbReference type="ARBA" id="ARBA00022821"/>
    </source>
</evidence>
<keyword evidence="1" id="KW-0433">Leucine-rich repeat</keyword>
<dbReference type="GO" id="GO:0007165">
    <property type="term" value="P:signal transduction"/>
    <property type="evidence" value="ECO:0007669"/>
    <property type="project" value="InterPro"/>
</dbReference>
<dbReference type="InterPro" id="IPR003591">
    <property type="entry name" value="Leu-rich_rpt_typical-subtyp"/>
</dbReference>
<feature type="domain" description="TIR" evidence="5">
    <location>
        <begin position="21"/>
        <end position="185"/>
    </location>
</feature>
<dbReference type="InterPro" id="IPR002182">
    <property type="entry name" value="NB-ARC"/>
</dbReference>
<dbReference type="SUPFAM" id="SSF52058">
    <property type="entry name" value="L domain-like"/>
    <property type="match status" value="2"/>
</dbReference>
<evidence type="ECO:0000256" key="1">
    <source>
        <dbReference type="ARBA" id="ARBA00022614"/>
    </source>
</evidence>
<gene>
    <name evidence="6" type="ORF">CDL15_Pgr024346</name>
</gene>
<dbReference type="PRINTS" id="PR00364">
    <property type="entry name" value="DISEASERSIST"/>
</dbReference>
<dbReference type="InterPro" id="IPR000157">
    <property type="entry name" value="TIR_dom"/>
</dbReference>
<dbReference type="GO" id="GO:0051707">
    <property type="term" value="P:response to other organism"/>
    <property type="evidence" value="ECO:0007669"/>
    <property type="project" value="UniProtKB-ARBA"/>
</dbReference>
<dbReference type="EMBL" id="MTKT01000666">
    <property type="protein sequence ID" value="OWM89598.1"/>
    <property type="molecule type" value="Genomic_DNA"/>
</dbReference>
<dbReference type="Gene3D" id="3.40.50.10140">
    <property type="entry name" value="Toll/interleukin-1 receptor homology (TIR) domain"/>
    <property type="match status" value="1"/>
</dbReference>
<dbReference type="SMART" id="SM00369">
    <property type="entry name" value="LRR_TYP"/>
    <property type="match status" value="9"/>
</dbReference>
<evidence type="ECO:0000256" key="2">
    <source>
        <dbReference type="ARBA" id="ARBA00022737"/>
    </source>
</evidence>
<dbReference type="GO" id="GO:0006952">
    <property type="term" value="P:defense response"/>
    <property type="evidence" value="ECO:0007669"/>
    <property type="project" value="UniProtKB-KW"/>
</dbReference>
<accession>A0A218XXU7</accession>
<dbReference type="SMART" id="SM00255">
    <property type="entry name" value="TIR"/>
    <property type="match status" value="1"/>
</dbReference>
<organism evidence="6 7">
    <name type="scientific">Punica granatum</name>
    <name type="common">Pomegranate</name>
    <dbReference type="NCBI Taxonomy" id="22663"/>
    <lineage>
        <taxon>Eukaryota</taxon>
        <taxon>Viridiplantae</taxon>
        <taxon>Streptophyta</taxon>
        <taxon>Embryophyta</taxon>
        <taxon>Tracheophyta</taxon>
        <taxon>Spermatophyta</taxon>
        <taxon>Magnoliopsida</taxon>
        <taxon>eudicotyledons</taxon>
        <taxon>Gunneridae</taxon>
        <taxon>Pentapetalae</taxon>
        <taxon>rosids</taxon>
        <taxon>malvids</taxon>
        <taxon>Myrtales</taxon>
        <taxon>Lythraceae</taxon>
        <taxon>Punica</taxon>
    </lineage>
</organism>